<evidence type="ECO:0000313" key="5">
    <source>
        <dbReference type="Proteomes" id="UP001642540"/>
    </source>
</evidence>
<dbReference type="SUPFAM" id="SSF55797">
    <property type="entry name" value="PR-1-like"/>
    <property type="match status" value="1"/>
</dbReference>
<dbReference type="CDD" id="cd05382">
    <property type="entry name" value="CAP_GAPR1-like"/>
    <property type="match status" value="1"/>
</dbReference>
<evidence type="ECO:0000313" key="4">
    <source>
        <dbReference type="EMBL" id="CAL8110967.1"/>
    </source>
</evidence>
<organism evidence="4 5">
    <name type="scientific">Orchesella dallaii</name>
    <dbReference type="NCBI Taxonomy" id="48710"/>
    <lineage>
        <taxon>Eukaryota</taxon>
        <taxon>Metazoa</taxon>
        <taxon>Ecdysozoa</taxon>
        <taxon>Arthropoda</taxon>
        <taxon>Hexapoda</taxon>
        <taxon>Collembola</taxon>
        <taxon>Entomobryomorpha</taxon>
        <taxon>Entomobryoidea</taxon>
        <taxon>Orchesellidae</taxon>
        <taxon>Orchesellinae</taxon>
        <taxon>Orchesella</taxon>
    </lineage>
</organism>
<dbReference type="InterPro" id="IPR001283">
    <property type="entry name" value="CRISP-related"/>
</dbReference>
<reference evidence="4 5" key="1">
    <citation type="submission" date="2024-08" db="EMBL/GenBank/DDBJ databases">
        <authorList>
            <person name="Cucini C."/>
            <person name="Frati F."/>
        </authorList>
    </citation>
    <scope>NUCLEOTIDE SEQUENCE [LARGE SCALE GENOMIC DNA]</scope>
</reference>
<feature type="signal peptide" evidence="2">
    <location>
        <begin position="1"/>
        <end position="20"/>
    </location>
</feature>
<sequence length="327" mass="36432">MARLALVALCVTTVIVSSSAMSPMDFGMTMSVRAYDLVCWYEKLKQFPNTDSDGYTMQCFGQAEGVKKQITDDDMAKQYFGDWMIQLAMSGLPEEYGSTCDAYLMDADKAPAVDESDALNDGQEGSTYPFQGFSYCLLTKLRKKFGEKAIQAVKDEKTHQKKHWMSTLLDRDNEFRARHGSPPFKLIRELNDAAQAWADKNARECNMYHSDNDDPGRQWRGDGTGESLSAAPTVPKEDAAYIASDGWYEENKDYPFSSGGYNGDGNDALFKKIGHFTQSVWSQTKYSGYGLAINPECGDQQIFIAGRYSPAGNMQGAYQKNVLPARS</sequence>
<dbReference type="EMBL" id="CAXLJM020000046">
    <property type="protein sequence ID" value="CAL8110967.1"/>
    <property type="molecule type" value="Genomic_DNA"/>
</dbReference>
<feature type="chain" id="PRO_5045551085" description="SCP domain-containing protein" evidence="2">
    <location>
        <begin position="21"/>
        <end position="327"/>
    </location>
</feature>
<dbReference type="InterPro" id="IPR014044">
    <property type="entry name" value="CAP_dom"/>
</dbReference>
<keyword evidence="2" id="KW-0732">Signal</keyword>
<dbReference type="InterPro" id="IPR035940">
    <property type="entry name" value="CAP_sf"/>
</dbReference>
<dbReference type="Gene3D" id="3.40.33.10">
    <property type="entry name" value="CAP"/>
    <property type="match status" value="1"/>
</dbReference>
<accession>A0ABP1QWK1</accession>
<comment type="caution">
    <text evidence="4">The sequence shown here is derived from an EMBL/GenBank/DDBJ whole genome shotgun (WGS) entry which is preliminary data.</text>
</comment>
<evidence type="ECO:0000256" key="1">
    <source>
        <dbReference type="SAM" id="MobiDB-lite"/>
    </source>
</evidence>
<protein>
    <recommendedName>
        <fullName evidence="3">SCP domain-containing protein</fullName>
    </recommendedName>
</protein>
<dbReference type="Pfam" id="PF00188">
    <property type="entry name" value="CAP"/>
    <property type="match status" value="1"/>
</dbReference>
<dbReference type="SMART" id="SM00198">
    <property type="entry name" value="SCP"/>
    <property type="match status" value="1"/>
</dbReference>
<gene>
    <name evidence="4" type="ORF">ODALV1_LOCUS14602</name>
</gene>
<dbReference type="PANTHER" id="PTHR10334">
    <property type="entry name" value="CYSTEINE-RICH SECRETORY PROTEIN-RELATED"/>
    <property type="match status" value="1"/>
</dbReference>
<evidence type="ECO:0000256" key="2">
    <source>
        <dbReference type="SAM" id="SignalP"/>
    </source>
</evidence>
<dbReference type="InterPro" id="IPR034113">
    <property type="entry name" value="SCP_GAPR1-like"/>
</dbReference>
<proteinExistence type="predicted"/>
<feature type="domain" description="SCP" evidence="3">
    <location>
        <begin position="166"/>
        <end position="316"/>
    </location>
</feature>
<feature type="compositionally biased region" description="Basic and acidic residues" evidence="1">
    <location>
        <begin position="210"/>
        <end position="220"/>
    </location>
</feature>
<evidence type="ECO:0000259" key="3">
    <source>
        <dbReference type="SMART" id="SM00198"/>
    </source>
</evidence>
<feature type="region of interest" description="Disordered" evidence="1">
    <location>
        <begin position="210"/>
        <end position="231"/>
    </location>
</feature>
<keyword evidence="5" id="KW-1185">Reference proteome</keyword>
<name>A0ABP1QWK1_9HEXA</name>
<dbReference type="Proteomes" id="UP001642540">
    <property type="component" value="Unassembled WGS sequence"/>
</dbReference>
<dbReference type="PRINTS" id="PR00837">
    <property type="entry name" value="V5TPXLIKE"/>
</dbReference>